<comment type="caution">
    <text evidence="1">The sequence shown here is derived from an EMBL/GenBank/DDBJ whole genome shotgun (WGS) entry which is preliminary data.</text>
</comment>
<organism evidence="1 2">
    <name type="scientific">Janthinobacterium lividum</name>
    <dbReference type="NCBI Taxonomy" id="29581"/>
    <lineage>
        <taxon>Bacteria</taxon>
        <taxon>Pseudomonadati</taxon>
        <taxon>Pseudomonadota</taxon>
        <taxon>Betaproteobacteria</taxon>
        <taxon>Burkholderiales</taxon>
        <taxon>Oxalobacteraceae</taxon>
        <taxon>Janthinobacterium</taxon>
    </lineage>
</organism>
<accession>A0A1E8PQU4</accession>
<dbReference type="EMBL" id="MAQB02000001">
    <property type="protein sequence ID" value="OFJ48615.1"/>
    <property type="molecule type" value="Genomic_DNA"/>
</dbReference>
<dbReference type="AlphaFoldDB" id="A0A1E8PQU4"/>
<reference evidence="1 2" key="1">
    <citation type="submission" date="2016-10" db="EMBL/GenBank/DDBJ databases">
        <title>Updated version of Genome Assembly of Janthinobacterium lividum ERGS5:01.</title>
        <authorList>
            <person name="Kumar R."/>
            <person name="Acharya V."/>
            <person name="Singh D."/>
        </authorList>
    </citation>
    <scope>NUCLEOTIDE SEQUENCE [LARGE SCALE GENOMIC DNA]</scope>
    <source>
        <strain evidence="1 2">ERGS5:01</strain>
    </source>
</reference>
<proteinExistence type="predicted"/>
<protein>
    <submittedName>
        <fullName evidence="1">Uncharacterized protein</fullName>
    </submittedName>
</protein>
<evidence type="ECO:0000313" key="1">
    <source>
        <dbReference type="EMBL" id="OFJ48615.1"/>
    </source>
</evidence>
<evidence type="ECO:0000313" key="2">
    <source>
        <dbReference type="Proteomes" id="UP000092634"/>
    </source>
</evidence>
<sequence>MKTYVRLTDAGFAAKMEDGRWIERSDLLDLAHELHAAGVNADDVYCGDWREGENVLMSGQQAALKFELRQLGLRT</sequence>
<dbReference type="Proteomes" id="UP000092634">
    <property type="component" value="Unassembled WGS sequence"/>
</dbReference>
<gene>
    <name evidence="1" type="ORF">BA896_006470</name>
</gene>
<name>A0A1E8PQU4_9BURK</name>